<evidence type="ECO:0000313" key="2">
    <source>
        <dbReference type="Proteomes" id="UP001186974"/>
    </source>
</evidence>
<dbReference type="Proteomes" id="UP001186974">
    <property type="component" value="Unassembled WGS sequence"/>
</dbReference>
<gene>
    <name evidence="1" type="ORF">LTS18_000426</name>
</gene>
<sequence>MEPFAWSLSPDQRAETQKQLWQGRSRPLSAQAQSLKVHSVRSDGEKEDFRGVDKVSIPIATSETAAQRKAKTSLRRVQRMATEKLSKAQSRSHEGKEAAPEQAVSADPPDVTVDAPAKPTPSTAAHGETVAQARIALQGLATFIRQQLLRIPAPPKKSARRKVEAPQGELDARETLKGLLKSVKEQVKALDEPTTNIGDIKGTLKGELAAAEDGEQKERLSRKHVVGGEPDKKAPSATTKKREQQNSTALASKQTRQDKPVAEFKKSLLEELFPEDAK</sequence>
<proteinExistence type="predicted"/>
<name>A0ACC3DG38_9PEZI</name>
<protein>
    <submittedName>
        <fullName evidence="1">Uncharacterized protein</fullName>
    </submittedName>
</protein>
<feature type="non-terminal residue" evidence="1">
    <location>
        <position position="278"/>
    </location>
</feature>
<reference evidence="1" key="1">
    <citation type="submission" date="2024-09" db="EMBL/GenBank/DDBJ databases">
        <title>Black Yeasts Isolated from many extreme environments.</title>
        <authorList>
            <person name="Coleine C."/>
            <person name="Stajich J.E."/>
            <person name="Selbmann L."/>
        </authorList>
    </citation>
    <scope>NUCLEOTIDE SEQUENCE</scope>
    <source>
        <strain evidence="1">CCFEE 5737</strain>
    </source>
</reference>
<comment type="caution">
    <text evidence="1">The sequence shown here is derived from an EMBL/GenBank/DDBJ whole genome shotgun (WGS) entry which is preliminary data.</text>
</comment>
<dbReference type="EMBL" id="JAWDJW010005167">
    <property type="protein sequence ID" value="KAK3069098.1"/>
    <property type="molecule type" value="Genomic_DNA"/>
</dbReference>
<organism evidence="1 2">
    <name type="scientific">Coniosporium uncinatum</name>
    <dbReference type="NCBI Taxonomy" id="93489"/>
    <lineage>
        <taxon>Eukaryota</taxon>
        <taxon>Fungi</taxon>
        <taxon>Dikarya</taxon>
        <taxon>Ascomycota</taxon>
        <taxon>Pezizomycotina</taxon>
        <taxon>Dothideomycetes</taxon>
        <taxon>Dothideomycetes incertae sedis</taxon>
        <taxon>Coniosporium</taxon>
    </lineage>
</organism>
<keyword evidence="2" id="KW-1185">Reference proteome</keyword>
<accession>A0ACC3DG38</accession>
<evidence type="ECO:0000313" key="1">
    <source>
        <dbReference type="EMBL" id="KAK3069098.1"/>
    </source>
</evidence>